<dbReference type="InterPro" id="IPR002110">
    <property type="entry name" value="Ankyrin_rpt"/>
</dbReference>
<evidence type="ECO:0000256" key="2">
    <source>
        <dbReference type="ARBA" id="ARBA00023043"/>
    </source>
</evidence>
<dbReference type="PANTHER" id="PTHR24198">
    <property type="entry name" value="ANKYRIN REPEAT AND PROTEIN KINASE DOMAIN-CONTAINING PROTEIN"/>
    <property type="match status" value="1"/>
</dbReference>
<feature type="repeat" description="ANK" evidence="3">
    <location>
        <begin position="953"/>
        <end position="985"/>
    </location>
</feature>
<keyword evidence="6" id="KW-1185">Reference proteome</keyword>
<evidence type="ECO:0000256" key="3">
    <source>
        <dbReference type="PROSITE-ProRule" id="PRU00023"/>
    </source>
</evidence>
<dbReference type="AlphaFoldDB" id="A0A084VKW8"/>
<protein>
    <submittedName>
        <fullName evidence="4">AGAP010571-PA-like protein</fullName>
    </submittedName>
    <submittedName>
        <fullName evidence="5">ANK_REP_REGION domain-containing protein</fullName>
    </submittedName>
</protein>
<evidence type="ECO:0000313" key="5">
    <source>
        <dbReference type="EnsemblMetazoa" id="ASIC005991-PA"/>
    </source>
</evidence>
<dbReference type="EMBL" id="KE524956">
    <property type="protein sequence ID" value="KFB38612.1"/>
    <property type="molecule type" value="Genomic_DNA"/>
</dbReference>
<feature type="repeat" description="ANK" evidence="3">
    <location>
        <begin position="1082"/>
        <end position="1114"/>
    </location>
</feature>
<keyword evidence="1" id="KW-0677">Repeat</keyword>
<dbReference type="Gene3D" id="1.25.40.20">
    <property type="entry name" value="Ankyrin repeat-containing domain"/>
    <property type="match status" value="3"/>
</dbReference>
<proteinExistence type="predicted"/>
<dbReference type="Proteomes" id="UP000030765">
    <property type="component" value="Unassembled WGS sequence"/>
</dbReference>
<accession>A0A084VKW8</accession>
<dbReference type="OrthoDB" id="194358at2759"/>
<dbReference type="OMA" id="WHCAVHG"/>
<dbReference type="InterPro" id="IPR036770">
    <property type="entry name" value="Ankyrin_rpt-contain_sf"/>
</dbReference>
<dbReference type="Pfam" id="PF00023">
    <property type="entry name" value="Ank"/>
    <property type="match status" value="1"/>
</dbReference>
<sequence length="1232" mass="142879">MAVRGIPKRVRTFIRDDIRKDDSILSSSTDLNLAYDQLSPQLQTYLKAHYEKTIEWDRRRRSKAMFKELNDTYYTMKQHYSILKILTYIDGLQEGSVPSSPIVPNPVPSSTRIRALKRTLQVIGETIKSTRETPNITVKLNRVLQLITSDVLTERTKDLRQFFSHGYSLSKWELERDDRGQPEKLASVFQKIETNLREARRWFVYTQAQQNFRIYRQYLGHLRGFTSVEALRDYIAFVGTEFKASLIQSFLPEQLTEAKLLIEYLLRDFVDPPSGESVREQLEYILRELELRIVAIRVENNSLGRSVDEFFFLETYARQPTVCLDRVREIVDWILASTELANRHKLVQKTDLMFARELIVRLQTTEQDETRRYLWGNVWERLAKESFRGIDALLGRTEPRTDVALEETVRTLQALGLPLELEEYVQFANRRLSKSYYPNVFVLDNKYRVLKELIKDRRAQVNTRATLEKLKEARKTDEQVLQQMFDDLLDSMAELLNRSEDITTGKLSSNADHIALEYCLLEVAEILCNVGLFRDNMADLAINVVPVVTGRNLRNYLAHDFLAYDVLTNSTGTVVLNAKYLVQNRLKLYNTAPINPKHPSIGVDERNRFQEIFNQQTKWTEEQMGYFDLIKHFHTQVLAQVIEKAEEEDSSANLRLMRRSFLEQDVLSIALDGNPTQFIEQIFKYKDSNENFFHLLIKFFKCDQLTDKVKLLIQHPHMFCFRLAIKYGLLDVIRNVYRACDEATMQQIIDTELSAMFNRLPKEFICELMNLLPPEWFLGAGDHLGNTIVHWAALRGDVELLRFVLGRHRTLVNEKNKFGDVPLLLALRYHDNAIVQLLLDYGADPCVNVKIIQTIARRDNRELLSRLHNQWKRFHFSDPTESHLNNPLRDALEGNHYEMFVMLHRSFRYSIQCRELLHLAARLNRVDFLKYMLTVMQAEAEHETLIDLVNGDHRFTPLMLACASGHYESAEILLQHGANGLFRNENNYCPWHCAVHSGNRNILSLLLPLPELDVNLLTRDKRSALTIAIENEQSTAQIVTLLRAGVVIRAEDVLRACLLEDLATLKLLIDRSPEFLAARDFLQRTPLIIAVVMRNEAMVQYLLDRGANIDEVNSMGMNSLHVAVLNNLTPICRKLLSAKVKINAEDDCGRTPLVIALENEHLAVAEMLVQSGAAVESAYRFRYPLHRNATLLHKFTIENRPWMVEYLISKFNFPTDIRDDDGKTASMYKNES</sequence>
<dbReference type="EnsemblMetazoa" id="ASIC005991-RA">
    <property type="protein sequence ID" value="ASIC005991-PA"/>
    <property type="gene ID" value="ASIC005991"/>
</dbReference>
<reference evidence="5" key="2">
    <citation type="submission" date="2020-05" db="UniProtKB">
        <authorList>
            <consortium name="EnsemblMetazoa"/>
        </authorList>
    </citation>
    <scope>IDENTIFICATION</scope>
</reference>
<evidence type="ECO:0000256" key="1">
    <source>
        <dbReference type="ARBA" id="ARBA00022737"/>
    </source>
</evidence>
<name>A0A084VKW8_ANOSI</name>
<keyword evidence="2 3" id="KW-0040">ANK repeat</keyword>
<feature type="repeat" description="ANK" evidence="3">
    <location>
        <begin position="818"/>
        <end position="844"/>
    </location>
</feature>
<feature type="repeat" description="ANK" evidence="3">
    <location>
        <begin position="1148"/>
        <end position="1180"/>
    </location>
</feature>
<evidence type="ECO:0000313" key="4">
    <source>
        <dbReference type="EMBL" id="KFB38612.1"/>
    </source>
</evidence>
<gene>
    <name evidence="4" type="ORF">ZHAS_00005991</name>
</gene>
<dbReference type="PROSITE" id="PS50088">
    <property type="entry name" value="ANK_REPEAT"/>
    <property type="match status" value="5"/>
</dbReference>
<dbReference type="VEuPathDB" id="VectorBase:ASIS010239"/>
<dbReference type="SUPFAM" id="SSF48403">
    <property type="entry name" value="Ankyrin repeat"/>
    <property type="match status" value="2"/>
</dbReference>
<feature type="repeat" description="ANK" evidence="3">
    <location>
        <begin position="1115"/>
        <end position="1147"/>
    </location>
</feature>
<dbReference type="Pfam" id="PF12796">
    <property type="entry name" value="Ank_2"/>
    <property type="match status" value="3"/>
</dbReference>
<dbReference type="VEuPathDB" id="VectorBase:ASIC005991"/>
<dbReference type="PROSITE" id="PS50297">
    <property type="entry name" value="ANK_REP_REGION"/>
    <property type="match status" value="4"/>
</dbReference>
<dbReference type="SMART" id="SM00248">
    <property type="entry name" value="ANK"/>
    <property type="match status" value="9"/>
</dbReference>
<dbReference type="EMBL" id="ATLV01014310">
    <property type="status" value="NOT_ANNOTATED_CDS"/>
    <property type="molecule type" value="Genomic_DNA"/>
</dbReference>
<reference evidence="4 6" key="1">
    <citation type="journal article" date="2014" name="BMC Genomics">
        <title>Genome sequence of Anopheles sinensis provides insight into genetics basis of mosquito competence for malaria parasites.</title>
        <authorList>
            <person name="Zhou D."/>
            <person name="Zhang D."/>
            <person name="Ding G."/>
            <person name="Shi L."/>
            <person name="Hou Q."/>
            <person name="Ye Y."/>
            <person name="Xu Y."/>
            <person name="Zhou H."/>
            <person name="Xiong C."/>
            <person name="Li S."/>
            <person name="Yu J."/>
            <person name="Hong S."/>
            <person name="Yu X."/>
            <person name="Zou P."/>
            <person name="Chen C."/>
            <person name="Chang X."/>
            <person name="Wang W."/>
            <person name="Lv Y."/>
            <person name="Sun Y."/>
            <person name="Ma L."/>
            <person name="Shen B."/>
            <person name="Zhu C."/>
        </authorList>
    </citation>
    <scope>NUCLEOTIDE SEQUENCE [LARGE SCALE GENOMIC DNA]</scope>
</reference>
<organism evidence="4">
    <name type="scientific">Anopheles sinensis</name>
    <name type="common">Mosquito</name>
    <dbReference type="NCBI Taxonomy" id="74873"/>
    <lineage>
        <taxon>Eukaryota</taxon>
        <taxon>Metazoa</taxon>
        <taxon>Ecdysozoa</taxon>
        <taxon>Arthropoda</taxon>
        <taxon>Hexapoda</taxon>
        <taxon>Insecta</taxon>
        <taxon>Pterygota</taxon>
        <taxon>Neoptera</taxon>
        <taxon>Endopterygota</taxon>
        <taxon>Diptera</taxon>
        <taxon>Nematocera</taxon>
        <taxon>Culicoidea</taxon>
        <taxon>Culicidae</taxon>
        <taxon>Anophelinae</taxon>
        <taxon>Anopheles</taxon>
    </lineage>
</organism>
<dbReference type="PANTHER" id="PTHR24198:SF165">
    <property type="entry name" value="ANKYRIN REPEAT-CONTAINING PROTEIN-RELATED"/>
    <property type="match status" value="1"/>
</dbReference>
<evidence type="ECO:0000313" key="6">
    <source>
        <dbReference type="Proteomes" id="UP000030765"/>
    </source>
</evidence>
<dbReference type="STRING" id="74873.A0A084VKW8"/>